<reference evidence="7 8" key="1">
    <citation type="submission" date="2014-07" db="EMBL/GenBank/DDBJ databases">
        <title>Complete genome sequence of a moderately halophilic bacterium Terribacillus aidingensis MP602, isolated from Cryptomeria fortunei in Tianmu mountain in China.</title>
        <authorList>
            <person name="Wang Y."/>
            <person name="Lu P."/>
            <person name="Zhang L."/>
        </authorList>
    </citation>
    <scope>NUCLEOTIDE SEQUENCE [LARGE SCALE GENOMIC DNA]</scope>
    <source>
        <strain evidence="7 8">MP602</strain>
    </source>
</reference>
<dbReference type="InterPro" id="IPR050424">
    <property type="entry name" value="Gfo-Idh-MocA_inositol_DH"/>
</dbReference>
<dbReference type="GO" id="GO:0019310">
    <property type="term" value="P:inositol catabolic process"/>
    <property type="evidence" value="ECO:0007669"/>
    <property type="project" value="UniProtKB-UniRule"/>
</dbReference>
<dbReference type="InterPro" id="IPR023794">
    <property type="entry name" value="MI/DCI_dehydrogenase"/>
</dbReference>
<name>A0A075LPW2_9BACI</name>
<dbReference type="EMBL" id="CP008876">
    <property type="protein sequence ID" value="AIF68141.1"/>
    <property type="molecule type" value="Genomic_DNA"/>
</dbReference>
<evidence type="ECO:0000313" key="8">
    <source>
        <dbReference type="Proteomes" id="UP000027980"/>
    </source>
</evidence>
<comment type="function">
    <text evidence="4">Involved in the oxidation of myo-inositol (MI) and D-chiro-inositol (DCI) to 2-keto-myo-inositol (2KMI or 2-inosose) and 1-keto-D-chiro-inositol (1KDCI), respectively.</text>
</comment>
<evidence type="ECO:0000259" key="6">
    <source>
        <dbReference type="Pfam" id="PF02894"/>
    </source>
</evidence>
<accession>A0A075LPW2</accession>
<dbReference type="HAMAP" id="MF_01671">
    <property type="entry name" value="IolG"/>
    <property type="match status" value="1"/>
</dbReference>
<comment type="subunit">
    <text evidence="4">Homotetramer.</text>
</comment>
<comment type="catalytic activity">
    <reaction evidence="4">
        <text>1D-chiro-inositol + NAD(+) = scyllo-inosine + NADH + H(+)</text>
        <dbReference type="Rhea" id="RHEA:25832"/>
        <dbReference type="ChEBI" id="CHEBI:15378"/>
        <dbReference type="ChEBI" id="CHEBI:27372"/>
        <dbReference type="ChEBI" id="CHEBI:50920"/>
        <dbReference type="ChEBI" id="CHEBI:57540"/>
        <dbReference type="ChEBI" id="CHEBI:57945"/>
        <dbReference type="EC" id="1.1.1.369"/>
    </reaction>
</comment>
<dbReference type="KEGG" id="tap:GZ22_16890"/>
<dbReference type="GO" id="GO:0050112">
    <property type="term" value="F:inositol 2-dehydrogenase (NAD+) activity"/>
    <property type="evidence" value="ECO:0007669"/>
    <property type="project" value="UniProtKB-UniRule"/>
</dbReference>
<dbReference type="SUPFAM" id="SSF55347">
    <property type="entry name" value="Glyceraldehyde-3-phosphate dehydrogenase-like, C-terminal domain"/>
    <property type="match status" value="1"/>
</dbReference>
<dbReference type="InterPro" id="IPR000683">
    <property type="entry name" value="Gfo/Idh/MocA-like_OxRdtase_N"/>
</dbReference>
<evidence type="ECO:0000313" key="7">
    <source>
        <dbReference type="EMBL" id="AIF68141.1"/>
    </source>
</evidence>
<dbReference type="RefSeq" id="WP_038564755.1">
    <property type="nucleotide sequence ID" value="NZ_CP008876.1"/>
</dbReference>
<dbReference type="AlphaFoldDB" id="A0A075LPW2"/>
<comment type="catalytic activity">
    <reaction evidence="4">
        <text>myo-inositol + NAD(+) = scyllo-inosose + NADH + H(+)</text>
        <dbReference type="Rhea" id="RHEA:16949"/>
        <dbReference type="ChEBI" id="CHEBI:15378"/>
        <dbReference type="ChEBI" id="CHEBI:17268"/>
        <dbReference type="ChEBI" id="CHEBI:17811"/>
        <dbReference type="ChEBI" id="CHEBI:57540"/>
        <dbReference type="ChEBI" id="CHEBI:57945"/>
        <dbReference type="EC" id="1.1.1.18"/>
    </reaction>
</comment>
<dbReference type="PANTHER" id="PTHR43593:SF1">
    <property type="entry name" value="INOSITOL 2-DEHYDROGENASE"/>
    <property type="match status" value="1"/>
</dbReference>
<dbReference type="Proteomes" id="UP000027980">
    <property type="component" value="Chromosome"/>
</dbReference>
<comment type="pathway">
    <text evidence="4">Polyol metabolism; myo-inositol degradation into acetyl-CoA; acetyl-CoA from myo-inositol: step 1/7.</text>
</comment>
<dbReference type="Pfam" id="PF02894">
    <property type="entry name" value="GFO_IDH_MocA_C"/>
    <property type="match status" value="1"/>
</dbReference>
<protein>
    <recommendedName>
        <fullName evidence="4">Inositol 2-dehydrogenase/D-chiro-inositol 3-dehydrogenase</fullName>
        <ecNumber evidence="4">1.1.1.18</ecNumber>
        <ecNumber evidence="4">1.1.1.369</ecNumber>
    </recommendedName>
    <alternativeName>
        <fullName evidence="4">Myo-inositol 2-dehydrogenase/D-chiro-inositol 3-dehydrogenase</fullName>
        <shortName evidence="4">MI 2-dehydrogenase/DCI 3-dehydrogenase</shortName>
    </alternativeName>
</protein>
<dbReference type="Gene3D" id="3.30.360.10">
    <property type="entry name" value="Dihydrodipicolinate Reductase, domain 2"/>
    <property type="match status" value="1"/>
</dbReference>
<dbReference type="EC" id="1.1.1.18" evidence="4"/>
<sequence>MTVRIGVIGTGAIGKEHMNRVEQRLSGAKITAVSDVNPAAAEEALNELGIEANFYPDDQALIDAEEVDAIFVTSIGPAHEATVRKAIEAGKYVFCEKPLSVTAKGCKTIMQDEMEYGKRIVQVGFMRQFDKGYEQLKQAVDSKLVGEPLMIKCAHRAPEVDAAYTTDMAITDTLIHEINILHWLLGDNYISVQVLYPRKNKHALPHLRDPQVILLETESGVLIQAEVSVNIKYGYDIQCEVVGEEGIVSLPETESLNIRNNGKQSTDVLQDWKVRFQDAYDKEIQAFINQVAKQEALQGPSAWEGYVAAVTSDACLKAQESGQREPIELESMPAFYSKEETAEAQALR</sequence>
<dbReference type="PANTHER" id="PTHR43593">
    <property type="match status" value="1"/>
</dbReference>
<feature type="domain" description="Gfo/Idh/MocA-like oxidoreductase N-terminal" evidence="5">
    <location>
        <begin position="3"/>
        <end position="125"/>
    </location>
</feature>
<feature type="domain" description="Gfo/Idh/MocA-like oxidoreductase C-terminal" evidence="6">
    <location>
        <begin position="137"/>
        <end position="328"/>
    </location>
</feature>
<dbReference type="UniPathway" id="UPA00076">
    <property type="reaction ID" value="UER00143"/>
</dbReference>
<dbReference type="HOGENOM" id="CLU_023194_0_1_9"/>
<evidence type="ECO:0000259" key="5">
    <source>
        <dbReference type="Pfam" id="PF01408"/>
    </source>
</evidence>
<gene>
    <name evidence="4" type="primary">iolG</name>
    <name evidence="7" type="ORF">GZ22_16890</name>
</gene>
<evidence type="ECO:0000256" key="4">
    <source>
        <dbReference type="HAMAP-Rule" id="MF_01671"/>
    </source>
</evidence>
<dbReference type="SUPFAM" id="SSF51735">
    <property type="entry name" value="NAD(P)-binding Rossmann-fold domains"/>
    <property type="match status" value="1"/>
</dbReference>
<keyword evidence="2 4" id="KW-0560">Oxidoreductase</keyword>
<keyword evidence="3 4" id="KW-0520">NAD</keyword>
<organism evidence="7 8">
    <name type="scientific">Terribacillus saccharophilus</name>
    <dbReference type="NCBI Taxonomy" id="361277"/>
    <lineage>
        <taxon>Bacteria</taxon>
        <taxon>Bacillati</taxon>
        <taxon>Bacillota</taxon>
        <taxon>Bacilli</taxon>
        <taxon>Bacillales</taxon>
        <taxon>Bacillaceae</taxon>
        <taxon>Terribacillus</taxon>
    </lineage>
</organism>
<dbReference type="OrthoDB" id="9815825at2"/>
<dbReference type="InterPro" id="IPR036291">
    <property type="entry name" value="NAD(P)-bd_dom_sf"/>
</dbReference>
<dbReference type="EC" id="1.1.1.369" evidence="4"/>
<evidence type="ECO:0000256" key="3">
    <source>
        <dbReference type="ARBA" id="ARBA00023027"/>
    </source>
</evidence>
<dbReference type="Pfam" id="PF01408">
    <property type="entry name" value="GFO_IDH_MocA"/>
    <property type="match status" value="1"/>
</dbReference>
<evidence type="ECO:0000256" key="2">
    <source>
        <dbReference type="ARBA" id="ARBA00023002"/>
    </source>
</evidence>
<dbReference type="InterPro" id="IPR004104">
    <property type="entry name" value="Gfo/Idh/MocA-like_OxRdtase_C"/>
</dbReference>
<dbReference type="Gene3D" id="3.40.50.720">
    <property type="entry name" value="NAD(P)-binding Rossmann-like Domain"/>
    <property type="match status" value="1"/>
</dbReference>
<dbReference type="GeneID" id="34220387"/>
<dbReference type="GO" id="GO:0000166">
    <property type="term" value="F:nucleotide binding"/>
    <property type="evidence" value="ECO:0007669"/>
    <property type="project" value="InterPro"/>
</dbReference>
<comment type="similarity">
    <text evidence="1 4">Belongs to the Gfo/Idh/MocA family.</text>
</comment>
<proteinExistence type="inferred from homology"/>
<evidence type="ECO:0000256" key="1">
    <source>
        <dbReference type="ARBA" id="ARBA00010928"/>
    </source>
</evidence>